<dbReference type="InParanoid" id="A0A163K485"/>
<feature type="region of interest" description="Disordered" evidence="1">
    <location>
        <begin position="381"/>
        <end position="414"/>
    </location>
</feature>
<protein>
    <recommendedName>
        <fullName evidence="4">Cyclin N-terminal domain-containing protein</fullName>
    </recommendedName>
</protein>
<evidence type="ECO:0000256" key="1">
    <source>
        <dbReference type="SAM" id="MobiDB-lite"/>
    </source>
</evidence>
<feature type="compositionally biased region" description="Low complexity" evidence="1">
    <location>
        <begin position="306"/>
        <end position="359"/>
    </location>
</feature>
<evidence type="ECO:0000313" key="2">
    <source>
        <dbReference type="EMBL" id="SAM05435.1"/>
    </source>
</evidence>
<evidence type="ECO:0000313" key="3">
    <source>
        <dbReference type="Proteomes" id="UP000078561"/>
    </source>
</evidence>
<feature type="compositionally biased region" description="Low complexity" evidence="1">
    <location>
        <begin position="244"/>
        <end position="290"/>
    </location>
</feature>
<dbReference type="STRING" id="4829.A0A163K485"/>
<dbReference type="CDD" id="cd20557">
    <property type="entry name" value="CYCLIN_ScPCL1-like"/>
    <property type="match status" value="1"/>
</dbReference>
<dbReference type="GO" id="GO:0016538">
    <property type="term" value="F:cyclin-dependent protein serine/threonine kinase regulator activity"/>
    <property type="evidence" value="ECO:0007669"/>
    <property type="project" value="TreeGrafter"/>
</dbReference>
<dbReference type="Gene3D" id="1.10.472.10">
    <property type="entry name" value="Cyclin-like"/>
    <property type="match status" value="1"/>
</dbReference>
<dbReference type="PANTHER" id="PTHR15615">
    <property type="match status" value="1"/>
</dbReference>
<dbReference type="GO" id="GO:0019901">
    <property type="term" value="F:protein kinase binding"/>
    <property type="evidence" value="ECO:0007669"/>
    <property type="project" value="InterPro"/>
</dbReference>
<dbReference type="GO" id="GO:0000307">
    <property type="term" value="C:cyclin-dependent protein kinase holoenzyme complex"/>
    <property type="evidence" value="ECO:0007669"/>
    <property type="project" value="TreeGrafter"/>
</dbReference>
<dbReference type="OrthoDB" id="286814at2759"/>
<dbReference type="Proteomes" id="UP000078561">
    <property type="component" value="Unassembled WGS sequence"/>
</dbReference>
<accession>A0A163K485</accession>
<gene>
    <name evidence="2" type="primary">ABSGL_11310.1 scaffold 12295</name>
</gene>
<keyword evidence="3" id="KW-1185">Reference proteome</keyword>
<dbReference type="InterPro" id="IPR013922">
    <property type="entry name" value="Cyclin_PHO80-like"/>
</dbReference>
<name>A0A163K485_ABSGL</name>
<dbReference type="Pfam" id="PF08613">
    <property type="entry name" value="Cyclin"/>
    <property type="match status" value="1"/>
</dbReference>
<dbReference type="EMBL" id="LT554468">
    <property type="protein sequence ID" value="SAM05435.1"/>
    <property type="molecule type" value="Genomic_DNA"/>
</dbReference>
<sequence length="414" mass="45399">MPFPTYNEATPFLTTDRNIYRWQQSNNQCSNKVPTITTTLPPLSLETPKHNNSNSPSLSDRLAYVEALVDMNAMVIEAIWPSNNGNSNSSTSNIVPLRSFIQEVLKRSRTTYSTLQTAFFYLFRARPAIVQYLQTTSSLAAATVGTTTPLSGRDAYIHCGRRMFLASLVVASKFVQDKTYRNSVWAKIAGLPVQEINASERVFLGLLDYRLYVAQPTFDQWHQLLHAHVQAKTASSKNGSFTDNSNNNNNSPLFQSVSPSQSPQSSPSITSLLRSRPYPTPLSSSSSSLPFPINPANDTSLPPLRPLSALQGSSSSSSTTTPSLSSLLSAPTASTSSTLPALSPSSIASTSSSTCSPILNHTPPILATVNTSVTNRKRRLLHEHDITPSYQPYRPQQQERKRPCNSWHTSSTPF</sequence>
<reference evidence="2" key="1">
    <citation type="submission" date="2016-04" db="EMBL/GenBank/DDBJ databases">
        <authorList>
            <person name="Evans L.H."/>
            <person name="Alamgir A."/>
            <person name="Owens N."/>
            <person name="Weber N.D."/>
            <person name="Virtaneva K."/>
            <person name="Barbian K."/>
            <person name="Babar A."/>
            <person name="Rosenke K."/>
        </authorList>
    </citation>
    <scope>NUCLEOTIDE SEQUENCE [LARGE SCALE GENOMIC DNA]</scope>
    <source>
        <strain evidence="2">CBS 101.48</strain>
    </source>
</reference>
<evidence type="ECO:0008006" key="4">
    <source>
        <dbReference type="Google" id="ProtNLM"/>
    </source>
</evidence>
<proteinExistence type="predicted"/>
<dbReference type="AlphaFoldDB" id="A0A163K485"/>
<dbReference type="PANTHER" id="PTHR15615:SF36">
    <property type="entry name" value="PHO85 CYCLIN-5"/>
    <property type="match status" value="1"/>
</dbReference>
<dbReference type="GO" id="GO:0005634">
    <property type="term" value="C:nucleus"/>
    <property type="evidence" value="ECO:0007669"/>
    <property type="project" value="TreeGrafter"/>
</dbReference>
<organism evidence="2">
    <name type="scientific">Absidia glauca</name>
    <name type="common">Pin mould</name>
    <dbReference type="NCBI Taxonomy" id="4829"/>
    <lineage>
        <taxon>Eukaryota</taxon>
        <taxon>Fungi</taxon>
        <taxon>Fungi incertae sedis</taxon>
        <taxon>Mucoromycota</taxon>
        <taxon>Mucoromycotina</taxon>
        <taxon>Mucoromycetes</taxon>
        <taxon>Mucorales</taxon>
        <taxon>Cunninghamellaceae</taxon>
        <taxon>Absidia</taxon>
    </lineage>
</organism>
<feature type="region of interest" description="Disordered" evidence="1">
    <location>
        <begin position="236"/>
        <end position="363"/>
    </location>
</feature>